<dbReference type="KEGG" id="clz:BIU88_03345"/>
<accession>A0A1D8CZM3</accession>
<dbReference type="EMBL" id="CP017305">
    <property type="protein sequence ID" value="AOS83263.1"/>
    <property type="molecule type" value="Genomic_DNA"/>
</dbReference>
<name>A0A1D8CZM3_CHLLM</name>
<dbReference type="AlphaFoldDB" id="A0A1D8CZM3"/>
<evidence type="ECO:0000313" key="2">
    <source>
        <dbReference type="Proteomes" id="UP000095185"/>
    </source>
</evidence>
<proteinExistence type="predicted"/>
<sequence length="586" mass="63722">MKRSILAVLLAGFFTLLAVQVDAAGLKKALIIYHNDWGGTPAALKTELQSRGYTVSMTDSATSGLNALTSFSNLLASGDRLVVYLAGHGSNPRWNRSDTSKGTAASHFIEFNTGTLYVSQLAPLFEKIAGNGASLTVIDGSCNGGESVLYGMGKSYCVMATTGVYSPSLTGFPAPSDAIGKDSTPAAFGMWWASHKSASWLNGQIVLALPERINQRLFRNDNTDITNLSLFLRPSIGLLTGLDLGGWNLHYQYCYLYRLIYPEDYAALDAAEKAKFTNSVDTYLSSMHGYSDPAEAFFTRLDSYLNNAMLLNSAAAIYAANSSNAWKTLANDPNWNVTGEPGKYAAQMKGVTPDAYVGASGFMKMAGEIDFLMTVLKTGYAEQEDLLRQIDAAAKDLYGPVNIASIVKLTPVQRAWPPESVEQLKKFNNFEHSLINRFELIDRNLKIDRRNLLMKPTATRPVTQPSVAPSRRPVMRLTPVRNLSQAARPAVAAGGKSDAKQTIELNIQKYEPGFRTVVPVDKVGISHGLIDAMKKQKLEALIGKFKAISPMLYYAKGRISFLLSIVEDSISKAQGSSGCACEQKAF</sequence>
<gene>
    <name evidence="1" type="ORF">BIU88_03345</name>
</gene>
<organism evidence="1 2">
    <name type="scientific">Chlorobaculum limnaeum</name>
    <dbReference type="NCBI Taxonomy" id="274537"/>
    <lineage>
        <taxon>Bacteria</taxon>
        <taxon>Pseudomonadati</taxon>
        <taxon>Chlorobiota</taxon>
        <taxon>Chlorobiia</taxon>
        <taxon>Chlorobiales</taxon>
        <taxon>Chlorobiaceae</taxon>
        <taxon>Chlorobaculum</taxon>
    </lineage>
</organism>
<protein>
    <submittedName>
        <fullName evidence="1">Uncharacterized protein</fullName>
    </submittedName>
</protein>
<reference evidence="1" key="1">
    <citation type="submission" date="2016-09" db="EMBL/GenBank/DDBJ databases">
        <title>Genome sequence of Chlorobaculum limnaeum.</title>
        <authorList>
            <person name="Liu Z."/>
            <person name="Tank M."/>
            <person name="Bryant D.A."/>
        </authorList>
    </citation>
    <scope>NUCLEOTIDE SEQUENCE [LARGE SCALE GENOMIC DNA]</scope>
    <source>
        <strain evidence="1">DSM 1677</strain>
    </source>
</reference>
<dbReference type="RefSeq" id="WP_069808986.1">
    <property type="nucleotide sequence ID" value="NZ_CP017305.1"/>
</dbReference>
<dbReference type="Proteomes" id="UP000095185">
    <property type="component" value="Chromosome"/>
</dbReference>
<dbReference type="STRING" id="274537.BIU88_03345"/>
<evidence type="ECO:0000313" key="1">
    <source>
        <dbReference type="EMBL" id="AOS83263.1"/>
    </source>
</evidence>
<keyword evidence="2" id="KW-1185">Reference proteome</keyword>